<keyword evidence="1" id="KW-0472">Membrane</keyword>
<accession>A0A0G0CVT9</accession>
<gene>
    <name evidence="2" type="ORF">UR88_C0002G0007</name>
</gene>
<evidence type="ECO:0008006" key="4">
    <source>
        <dbReference type="Google" id="ProtNLM"/>
    </source>
</evidence>
<protein>
    <recommendedName>
        <fullName evidence="4">Transglycosylase SLT domain-containing protein</fullName>
    </recommendedName>
</protein>
<organism evidence="2 3">
    <name type="scientific">Candidatus Nomurabacteria bacterium GW2011_GWA1_35_8</name>
    <dbReference type="NCBI Taxonomy" id="1618727"/>
    <lineage>
        <taxon>Bacteria</taxon>
        <taxon>Candidatus Nomuraibacteriota</taxon>
    </lineage>
</organism>
<evidence type="ECO:0000313" key="3">
    <source>
        <dbReference type="Proteomes" id="UP000186383"/>
    </source>
</evidence>
<keyword evidence="1" id="KW-0812">Transmembrane</keyword>
<keyword evidence="1" id="KW-1133">Transmembrane helix</keyword>
<comment type="caution">
    <text evidence="2">The sequence shown here is derived from an EMBL/GenBank/DDBJ whole genome shotgun (WGS) entry which is preliminary data.</text>
</comment>
<evidence type="ECO:0000313" key="2">
    <source>
        <dbReference type="EMBL" id="KKP85974.1"/>
    </source>
</evidence>
<dbReference type="Proteomes" id="UP000186383">
    <property type="component" value="Unassembled WGS sequence"/>
</dbReference>
<feature type="transmembrane region" description="Helical" evidence="1">
    <location>
        <begin position="188"/>
        <end position="209"/>
    </location>
</feature>
<feature type="transmembrane region" description="Helical" evidence="1">
    <location>
        <begin position="230"/>
        <end position="248"/>
    </location>
</feature>
<proteinExistence type="predicted"/>
<dbReference type="EMBL" id="LBQW01000002">
    <property type="protein sequence ID" value="KKP85974.1"/>
    <property type="molecule type" value="Genomic_DNA"/>
</dbReference>
<dbReference type="InterPro" id="IPR043993">
    <property type="entry name" value="T4SS_pilin"/>
</dbReference>
<name>A0A0G0CVT9_9BACT</name>
<dbReference type="AlphaFoldDB" id="A0A0G0CVT9"/>
<reference evidence="2 3" key="1">
    <citation type="journal article" date="2015" name="Nature">
        <title>rRNA introns, odd ribosomes, and small enigmatic genomes across a large radiation of phyla.</title>
        <authorList>
            <person name="Brown C.T."/>
            <person name="Hug L.A."/>
            <person name="Thomas B.C."/>
            <person name="Sharon I."/>
            <person name="Castelle C.J."/>
            <person name="Singh A."/>
            <person name="Wilkins M.J."/>
            <person name="Williams K.H."/>
            <person name="Banfield J.F."/>
        </authorList>
    </citation>
    <scope>NUCLEOTIDE SEQUENCE [LARGE SCALE GENOMIC DNA]</scope>
</reference>
<sequence length="448" mass="48385">MKKLFKKIISLTYLIIFLFGFFIPFNQVLAQDANNQLRIVADKLNLKLGEDIFITAKTYQLSNKVISFQSSPAEGIVFSPSICTTDGNAFSTINSCQVGFGSTKEGTFKITASMVYNGTTSSNEIEISITKDGGVIKNCPTGQILVNNICTTPATVKPTTDTTYTPLAPLPGLDKTINTTGECPFGNYLNVIIKLVLGIAAVLAMVMIVMGGIEYMTTELVSSKESGKETIRNAILGLLIALGAYLILNTINPKLLDACLDKLPEAKITILPYNQNINSYMQKTSGNCSVITSGECSVENLKNIFGGKADKASMICNVESGGIVFSKSNSDYCSVGQTTFSFGLFQINLLAHGDKIPSSVGNCTDLFITSKGEEIGVGKKGYVAKDEKSNFSHYDCKLRPERGDDYNKCSAYLKTATGNLSVASKLFQAKVFEDWRLSDQGVCPAAFQ</sequence>
<evidence type="ECO:0000256" key="1">
    <source>
        <dbReference type="SAM" id="Phobius"/>
    </source>
</evidence>
<dbReference type="Pfam" id="PF18895">
    <property type="entry name" value="T4SS_pilin"/>
    <property type="match status" value="1"/>
</dbReference>